<feature type="transmembrane region" description="Helical" evidence="7">
    <location>
        <begin position="429"/>
        <end position="452"/>
    </location>
</feature>
<dbReference type="Pfam" id="PF00854">
    <property type="entry name" value="PTR2"/>
    <property type="match status" value="1"/>
</dbReference>
<name>A0A550C8B8_9AGAR</name>
<dbReference type="OrthoDB" id="8904098at2759"/>
<keyword evidence="4 7" id="KW-1133">Transmembrane helix</keyword>
<feature type="region of interest" description="Disordered" evidence="6">
    <location>
        <begin position="1"/>
        <end position="26"/>
    </location>
</feature>
<accession>A0A550C8B8</accession>
<feature type="compositionally biased region" description="Basic and acidic residues" evidence="6">
    <location>
        <begin position="13"/>
        <end position="23"/>
    </location>
</feature>
<reference evidence="8 9" key="1">
    <citation type="journal article" date="2019" name="New Phytol.">
        <title>Comparative genomics reveals unique wood-decay strategies and fruiting body development in the Schizophyllaceae.</title>
        <authorList>
            <person name="Almasi E."/>
            <person name="Sahu N."/>
            <person name="Krizsan K."/>
            <person name="Balint B."/>
            <person name="Kovacs G.M."/>
            <person name="Kiss B."/>
            <person name="Cseklye J."/>
            <person name="Drula E."/>
            <person name="Henrissat B."/>
            <person name="Nagy I."/>
            <person name="Chovatia M."/>
            <person name="Adam C."/>
            <person name="LaButti K."/>
            <person name="Lipzen A."/>
            <person name="Riley R."/>
            <person name="Grigoriev I.V."/>
            <person name="Nagy L.G."/>
        </authorList>
    </citation>
    <scope>NUCLEOTIDE SEQUENCE [LARGE SCALE GENOMIC DNA]</scope>
    <source>
        <strain evidence="8 9">NL-1724</strain>
    </source>
</reference>
<gene>
    <name evidence="8" type="ORF">BD626DRAFT_584836</name>
</gene>
<organism evidence="8 9">
    <name type="scientific">Schizophyllum amplum</name>
    <dbReference type="NCBI Taxonomy" id="97359"/>
    <lineage>
        <taxon>Eukaryota</taxon>
        <taxon>Fungi</taxon>
        <taxon>Dikarya</taxon>
        <taxon>Basidiomycota</taxon>
        <taxon>Agaricomycotina</taxon>
        <taxon>Agaricomycetes</taxon>
        <taxon>Agaricomycetidae</taxon>
        <taxon>Agaricales</taxon>
        <taxon>Schizophyllaceae</taxon>
        <taxon>Schizophyllum</taxon>
    </lineage>
</organism>
<evidence type="ECO:0000313" key="9">
    <source>
        <dbReference type="Proteomes" id="UP000320762"/>
    </source>
</evidence>
<feature type="transmembrane region" description="Helical" evidence="7">
    <location>
        <begin position="378"/>
        <end position="397"/>
    </location>
</feature>
<evidence type="ECO:0000256" key="6">
    <source>
        <dbReference type="SAM" id="MobiDB-lite"/>
    </source>
</evidence>
<dbReference type="GO" id="GO:0022857">
    <property type="term" value="F:transmembrane transporter activity"/>
    <property type="evidence" value="ECO:0007669"/>
    <property type="project" value="InterPro"/>
</dbReference>
<proteinExistence type="inferred from homology"/>
<feature type="transmembrane region" description="Helical" evidence="7">
    <location>
        <begin position="171"/>
        <end position="192"/>
    </location>
</feature>
<sequence>MNAIPPMDAAADAEQKSVNEERGSQILSNTLYEDGRPLTDEESVCLRLVPGKIPWAAYIVSFAEFAERASYFGCVTVFTNFIQRPLPEGRNSAGAPPGGTQLNAHIIMVTASVPAVIASGYAIAPFAISVVLLAFGTACIKPCIIPLIVQQSPVRRHGEQVIVDPGITVRSMVYICSWAVNIGAFLALPSTYAAKRVGFWLAFLIPGLIYLLVPLALLACSRHVVRLPPQGTVILDCYKVLYVMVRRAGFWRALHGGKAWEGAKPSALPTSGSFTGKQPIWITDAGWITYDDLFVDELRRAARVCRLFLFTPVSLVAGTSLDTLLTSQGATMTTDGAPNDLLKNFNYLTISVMAPVFQLMIFPWLRRREIDFSPIRKICAGFLFAASGQVVATILQWRIYETSPCGYAATACAIGTGVSALSVWWQLPIYALEAVGGILVNFTCYELAMVWAPERMRTVLFAIVVFMAALAAALVPAISPMFVDPNITWVFISAAAACVLCAIAIYFICEETRRISANGLQR</sequence>
<evidence type="ECO:0000256" key="3">
    <source>
        <dbReference type="ARBA" id="ARBA00022692"/>
    </source>
</evidence>
<dbReference type="GO" id="GO:0016020">
    <property type="term" value="C:membrane"/>
    <property type="evidence" value="ECO:0007669"/>
    <property type="project" value="UniProtKB-SubCell"/>
</dbReference>
<evidence type="ECO:0000313" key="8">
    <source>
        <dbReference type="EMBL" id="TRM60946.1"/>
    </source>
</evidence>
<keyword evidence="9" id="KW-1185">Reference proteome</keyword>
<comment type="similarity">
    <text evidence="2">Belongs to the major facilitator superfamily. Proton-dependent oligopeptide transporter (POT/PTR) (TC 2.A.17) family.</text>
</comment>
<dbReference type="Gene3D" id="1.20.1250.20">
    <property type="entry name" value="MFS general substrate transporter like domains"/>
    <property type="match status" value="1"/>
</dbReference>
<comment type="caution">
    <text evidence="8">The sequence shown here is derived from an EMBL/GenBank/DDBJ whole genome shotgun (WGS) entry which is preliminary data.</text>
</comment>
<feature type="transmembrane region" description="Helical" evidence="7">
    <location>
        <begin position="198"/>
        <end position="220"/>
    </location>
</feature>
<evidence type="ECO:0000256" key="4">
    <source>
        <dbReference type="ARBA" id="ARBA00022989"/>
    </source>
</evidence>
<evidence type="ECO:0000256" key="7">
    <source>
        <dbReference type="SAM" id="Phobius"/>
    </source>
</evidence>
<evidence type="ECO:0000256" key="2">
    <source>
        <dbReference type="ARBA" id="ARBA00005982"/>
    </source>
</evidence>
<dbReference type="InterPro" id="IPR036259">
    <property type="entry name" value="MFS_trans_sf"/>
</dbReference>
<comment type="subcellular location">
    <subcellularLocation>
        <location evidence="1">Membrane</location>
        <topology evidence="1">Multi-pass membrane protein</topology>
    </subcellularLocation>
</comment>
<feature type="transmembrane region" description="Helical" evidence="7">
    <location>
        <begin position="459"/>
        <end position="483"/>
    </location>
</feature>
<keyword evidence="3 7" id="KW-0812">Transmembrane</keyword>
<dbReference type="InterPro" id="IPR000109">
    <property type="entry name" value="POT_fam"/>
</dbReference>
<feature type="transmembrane region" description="Helical" evidence="7">
    <location>
        <begin position="345"/>
        <end position="366"/>
    </location>
</feature>
<dbReference type="AlphaFoldDB" id="A0A550C8B8"/>
<feature type="transmembrane region" description="Helical" evidence="7">
    <location>
        <begin position="489"/>
        <end position="509"/>
    </location>
</feature>
<dbReference type="Proteomes" id="UP000320762">
    <property type="component" value="Unassembled WGS sequence"/>
</dbReference>
<keyword evidence="5 7" id="KW-0472">Membrane</keyword>
<dbReference type="PANTHER" id="PTHR11654">
    <property type="entry name" value="OLIGOPEPTIDE TRANSPORTER-RELATED"/>
    <property type="match status" value="1"/>
</dbReference>
<protein>
    <submittedName>
        <fullName evidence="8">POT family-domain-containing protein</fullName>
    </submittedName>
</protein>
<dbReference type="SUPFAM" id="SSF103473">
    <property type="entry name" value="MFS general substrate transporter"/>
    <property type="match status" value="1"/>
</dbReference>
<feature type="transmembrane region" description="Helical" evidence="7">
    <location>
        <begin position="106"/>
        <end position="124"/>
    </location>
</feature>
<feature type="transmembrane region" description="Helical" evidence="7">
    <location>
        <begin position="307"/>
        <end position="325"/>
    </location>
</feature>
<evidence type="ECO:0000256" key="1">
    <source>
        <dbReference type="ARBA" id="ARBA00004141"/>
    </source>
</evidence>
<dbReference type="EMBL" id="VDMD01000019">
    <property type="protein sequence ID" value="TRM60946.1"/>
    <property type="molecule type" value="Genomic_DNA"/>
</dbReference>
<evidence type="ECO:0000256" key="5">
    <source>
        <dbReference type="ARBA" id="ARBA00023136"/>
    </source>
</evidence>